<dbReference type="OrthoDB" id="9810617at2"/>
<evidence type="ECO:0000256" key="3">
    <source>
        <dbReference type="ARBA" id="ARBA00023002"/>
    </source>
</evidence>
<comment type="caution">
    <text evidence="5">The sequence shown here is derived from an EMBL/GenBank/DDBJ whole genome shotgun (WGS) entry which is preliminary data.</text>
</comment>
<proteinExistence type="predicted"/>
<dbReference type="Proteomes" id="UP000190188">
    <property type="component" value="Unassembled WGS sequence"/>
</dbReference>
<dbReference type="Gene3D" id="3.40.109.10">
    <property type="entry name" value="NADH Oxidase"/>
    <property type="match status" value="1"/>
</dbReference>
<reference evidence="5 6" key="1">
    <citation type="submission" date="2017-01" db="EMBL/GenBank/DDBJ databases">
        <title>Genome analysis of Paenibacillus selenitrireducens ES3-24.</title>
        <authorList>
            <person name="Xu D."/>
            <person name="Yao R."/>
            <person name="Zheng S."/>
        </authorList>
    </citation>
    <scope>NUCLEOTIDE SEQUENCE [LARGE SCALE GENOMIC DNA]</scope>
    <source>
        <strain evidence="5 6">ES3-24</strain>
    </source>
</reference>
<keyword evidence="2" id="KW-0963">Cytoplasm</keyword>
<dbReference type="SUPFAM" id="SSF55469">
    <property type="entry name" value="FMN-dependent nitroreductase-like"/>
    <property type="match status" value="1"/>
</dbReference>
<dbReference type="GO" id="GO:0005737">
    <property type="term" value="C:cytoplasm"/>
    <property type="evidence" value="ECO:0007669"/>
    <property type="project" value="UniProtKB-SubCell"/>
</dbReference>
<gene>
    <name evidence="5" type="ORF">BVG16_10445</name>
</gene>
<evidence type="ECO:0000259" key="4">
    <source>
        <dbReference type="Pfam" id="PF00881"/>
    </source>
</evidence>
<dbReference type="GO" id="GO:0034599">
    <property type="term" value="P:cellular response to oxidative stress"/>
    <property type="evidence" value="ECO:0007669"/>
    <property type="project" value="InterPro"/>
</dbReference>
<dbReference type="EMBL" id="MSZX01000003">
    <property type="protein sequence ID" value="OPA79478.1"/>
    <property type="molecule type" value="Genomic_DNA"/>
</dbReference>
<dbReference type="GO" id="GO:0016491">
    <property type="term" value="F:oxidoreductase activity"/>
    <property type="evidence" value="ECO:0007669"/>
    <property type="project" value="UniProtKB-KW"/>
</dbReference>
<dbReference type="CDD" id="cd02140">
    <property type="entry name" value="Frm2-like"/>
    <property type="match status" value="1"/>
</dbReference>
<dbReference type="InterPro" id="IPR000415">
    <property type="entry name" value="Nitroreductase-like"/>
</dbReference>
<evidence type="ECO:0000256" key="1">
    <source>
        <dbReference type="ARBA" id="ARBA00004496"/>
    </source>
</evidence>
<dbReference type="STRING" id="1324314.BVG16_10445"/>
<dbReference type="RefSeq" id="WP_078498478.1">
    <property type="nucleotide sequence ID" value="NZ_MSZX01000003.1"/>
</dbReference>
<dbReference type="AlphaFoldDB" id="A0A1T2XI44"/>
<name>A0A1T2XI44_9BACL</name>
<accession>A0A1T2XI44</accession>
<dbReference type="PANTHER" id="PTHR43035:SF1">
    <property type="entry name" value="FATTY ACID REPRESSION MUTANT PROTEIN 2-RELATED"/>
    <property type="match status" value="1"/>
</dbReference>
<dbReference type="InterPro" id="IPR029479">
    <property type="entry name" value="Nitroreductase"/>
</dbReference>
<dbReference type="Pfam" id="PF00881">
    <property type="entry name" value="Nitroreductase"/>
    <property type="match status" value="1"/>
</dbReference>
<evidence type="ECO:0000313" key="5">
    <source>
        <dbReference type="EMBL" id="OPA79478.1"/>
    </source>
</evidence>
<comment type="subcellular location">
    <subcellularLocation>
        <location evidence="1">Cytoplasm</location>
    </subcellularLocation>
</comment>
<sequence length="203" mass="23266">MTTTTTTTTLKNAIINRRSIRKVTKNAAITSERITEIIKTALHAPTSFNMQSGRLIVLMDGEHEKFWDIVKETLRARVPAENFDATVQRLQGFRDGVGTILYFENQATIQSMQVNAPSYKEQFPFWSQQGSAMLQYAVWMSLEADGIGASLQHYNPIIDEEVKRIWDIPQEWSLIAQMPFGEPNEQPGERTFLPFDEIVKFHQ</sequence>
<evidence type="ECO:0000313" key="6">
    <source>
        <dbReference type="Proteomes" id="UP000190188"/>
    </source>
</evidence>
<evidence type="ECO:0000256" key="2">
    <source>
        <dbReference type="ARBA" id="ARBA00022490"/>
    </source>
</evidence>
<feature type="domain" description="Nitroreductase" evidence="4">
    <location>
        <begin position="15"/>
        <end position="181"/>
    </location>
</feature>
<dbReference type="FunFam" id="3.40.109.10:FF:000001">
    <property type="entry name" value="Nitroreductase family"/>
    <property type="match status" value="1"/>
</dbReference>
<protein>
    <submittedName>
        <fullName evidence="5">Nitroreductase</fullName>
    </submittedName>
</protein>
<dbReference type="InterPro" id="IPR033877">
    <property type="entry name" value="Frm2/Hbn1"/>
</dbReference>
<keyword evidence="6" id="KW-1185">Reference proteome</keyword>
<keyword evidence="3" id="KW-0560">Oxidoreductase</keyword>
<organism evidence="5 6">
    <name type="scientific">Paenibacillus selenitireducens</name>
    <dbReference type="NCBI Taxonomy" id="1324314"/>
    <lineage>
        <taxon>Bacteria</taxon>
        <taxon>Bacillati</taxon>
        <taxon>Bacillota</taxon>
        <taxon>Bacilli</taxon>
        <taxon>Bacillales</taxon>
        <taxon>Paenibacillaceae</taxon>
        <taxon>Paenibacillus</taxon>
    </lineage>
</organism>
<dbReference type="PANTHER" id="PTHR43035">
    <property type="entry name" value="FATTY ACID REPRESSION MUTANT PROTEIN 2-RELATED"/>
    <property type="match status" value="1"/>
</dbReference>